<dbReference type="InterPro" id="IPR036779">
    <property type="entry name" value="LysM_dom_sf"/>
</dbReference>
<keyword evidence="3" id="KW-0732">Signal</keyword>
<dbReference type="SUPFAM" id="SSF54106">
    <property type="entry name" value="LysM domain"/>
    <property type="match status" value="3"/>
</dbReference>
<organism evidence="5 6">
    <name type="scientific">Marasmius tenuissimus</name>
    <dbReference type="NCBI Taxonomy" id="585030"/>
    <lineage>
        <taxon>Eukaryota</taxon>
        <taxon>Fungi</taxon>
        <taxon>Dikarya</taxon>
        <taxon>Basidiomycota</taxon>
        <taxon>Agaricomycotina</taxon>
        <taxon>Agaricomycetes</taxon>
        <taxon>Agaricomycetidae</taxon>
        <taxon>Agaricales</taxon>
        <taxon>Marasmiineae</taxon>
        <taxon>Marasmiaceae</taxon>
        <taxon>Marasmius</taxon>
    </lineage>
</organism>
<dbReference type="CDD" id="cd00118">
    <property type="entry name" value="LysM"/>
    <property type="match status" value="4"/>
</dbReference>
<evidence type="ECO:0000313" key="5">
    <source>
        <dbReference type="EMBL" id="KAL0064934.1"/>
    </source>
</evidence>
<protein>
    <recommendedName>
        <fullName evidence="4">LysM domain-containing protein</fullName>
    </recommendedName>
</protein>
<feature type="domain" description="LysM" evidence="4">
    <location>
        <begin position="188"/>
        <end position="235"/>
    </location>
</feature>
<dbReference type="Pfam" id="PF01476">
    <property type="entry name" value="LysM"/>
    <property type="match status" value="4"/>
</dbReference>
<feature type="domain" description="LysM" evidence="4">
    <location>
        <begin position="135"/>
        <end position="179"/>
    </location>
</feature>
<evidence type="ECO:0000313" key="6">
    <source>
        <dbReference type="Proteomes" id="UP001437256"/>
    </source>
</evidence>
<evidence type="ECO:0000259" key="4">
    <source>
        <dbReference type="PROSITE" id="PS51782"/>
    </source>
</evidence>
<dbReference type="Proteomes" id="UP001437256">
    <property type="component" value="Unassembled WGS sequence"/>
</dbReference>
<keyword evidence="6" id="KW-1185">Reference proteome</keyword>
<dbReference type="InterPro" id="IPR052210">
    <property type="entry name" value="LysM1-like"/>
</dbReference>
<dbReference type="PANTHER" id="PTHR34997:SF1">
    <property type="entry name" value="PEPTIDOGLYCAN-BINDING LYSIN DOMAIN"/>
    <property type="match status" value="1"/>
</dbReference>
<sequence>MFPRASLVALVLAAYASAACTRAYTVKSGDGCDSIAVANGVSSYQIHRLNGDSNACLTLNIGQSICLADSTYDCQPVRTVVSGDSCFGIANAAGISMDKFLSNNAQLDANSCAIYPGLSVCVDPDSTNPSGDCTETATVQPGDTCDKIAFRNLISTYTVQNINPAGTCSSLVAGADICVDHPSNRCVGVYLVSGNEGGCANIASSHGITFDKLRELNPNVDAQCGNIYPGESLCTATF</sequence>
<keyword evidence="1" id="KW-0147">Chitin-binding</keyword>
<dbReference type="Gene3D" id="3.10.350.10">
    <property type="entry name" value="LysM domain"/>
    <property type="match status" value="4"/>
</dbReference>
<reference evidence="5 6" key="1">
    <citation type="submission" date="2024-05" db="EMBL/GenBank/DDBJ databases">
        <title>A draft genome resource for the thread blight pathogen Marasmius tenuissimus strain MS-2.</title>
        <authorList>
            <person name="Yulfo-Soto G.E."/>
            <person name="Baruah I.K."/>
            <person name="Amoako-Attah I."/>
            <person name="Bukari Y."/>
            <person name="Meinhardt L.W."/>
            <person name="Bailey B.A."/>
            <person name="Cohen S.P."/>
        </authorList>
    </citation>
    <scope>NUCLEOTIDE SEQUENCE [LARGE SCALE GENOMIC DNA]</scope>
    <source>
        <strain evidence="5 6">MS-2</strain>
    </source>
</reference>
<gene>
    <name evidence="5" type="ORF">AAF712_008053</name>
</gene>
<evidence type="ECO:0000256" key="1">
    <source>
        <dbReference type="ARBA" id="ARBA00022669"/>
    </source>
</evidence>
<feature type="domain" description="LysM" evidence="4">
    <location>
        <begin position="22"/>
        <end position="67"/>
    </location>
</feature>
<comment type="caution">
    <text evidence="5">The sequence shown here is derived from an EMBL/GenBank/DDBJ whole genome shotgun (WGS) entry which is preliminary data.</text>
</comment>
<proteinExistence type="predicted"/>
<dbReference type="InterPro" id="IPR018392">
    <property type="entry name" value="LysM"/>
</dbReference>
<dbReference type="PROSITE" id="PS51257">
    <property type="entry name" value="PROKAR_LIPOPROTEIN"/>
    <property type="match status" value="1"/>
</dbReference>
<name>A0ABR2ZV38_9AGAR</name>
<dbReference type="PROSITE" id="PS51782">
    <property type="entry name" value="LYSM"/>
    <property type="match status" value="4"/>
</dbReference>
<keyword evidence="2" id="KW-0843">Virulence</keyword>
<dbReference type="SMART" id="SM00257">
    <property type="entry name" value="LysM"/>
    <property type="match status" value="4"/>
</dbReference>
<evidence type="ECO:0000256" key="2">
    <source>
        <dbReference type="ARBA" id="ARBA00023026"/>
    </source>
</evidence>
<dbReference type="EMBL" id="JBBXMP010000054">
    <property type="protein sequence ID" value="KAL0064934.1"/>
    <property type="molecule type" value="Genomic_DNA"/>
</dbReference>
<feature type="chain" id="PRO_5045438649" description="LysM domain-containing protein" evidence="3">
    <location>
        <begin position="19"/>
        <end position="238"/>
    </location>
</feature>
<accession>A0ABR2ZV38</accession>
<feature type="domain" description="LysM" evidence="4">
    <location>
        <begin position="76"/>
        <end position="122"/>
    </location>
</feature>
<feature type="signal peptide" evidence="3">
    <location>
        <begin position="1"/>
        <end position="18"/>
    </location>
</feature>
<dbReference type="PANTHER" id="PTHR34997">
    <property type="entry name" value="AM15"/>
    <property type="match status" value="1"/>
</dbReference>
<evidence type="ECO:0000256" key="3">
    <source>
        <dbReference type="SAM" id="SignalP"/>
    </source>
</evidence>